<feature type="compositionally biased region" description="Basic and acidic residues" evidence="1">
    <location>
        <begin position="196"/>
        <end position="215"/>
    </location>
</feature>
<dbReference type="InParanoid" id="A0A7R8UL10"/>
<evidence type="ECO:0000313" key="2">
    <source>
        <dbReference type="EMBL" id="CAD7082828.1"/>
    </source>
</evidence>
<organism evidence="2 3">
    <name type="scientific">Hermetia illucens</name>
    <name type="common">Black soldier fly</name>
    <dbReference type="NCBI Taxonomy" id="343691"/>
    <lineage>
        <taxon>Eukaryota</taxon>
        <taxon>Metazoa</taxon>
        <taxon>Ecdysozoa</taxon>
        <taxon>Arthropoda</taxon>
        <taxon>Hexapoda</taxon>
        <taxon>Insecta</taxon>
        <taxon>Pterygota</taxon>
        <taxon>Neoptera</taxon>
        <taxon>Endopterygota</taxon>
        <taxon>Diptera</taxon>
        <taxon>Brachycera</taxon>
        <taxon>Stratiomyomorpha</taxon>
        <taxon>Stratiomyidae</taxon>
        <taxon>Hermetiinae</taxon>
        <taxon>Hermetia</taxon>
    </lineage>
</organism>
<dbReference type="EMBL" id="LR899010">
    <property type="protein sequence ID" value="CAD7082828.1"/>
    <property type="molecule type" value="Genomic_DNA"/>
</dbReference>
<protein>
    <submittedName>
        <fullName evidence="2">Uncharacterized protein</fullName>
    </submittedName>
</protein>
<dbReference type="Proteomes" id="UP000594454">
    <property type="component" value="Chromosome 2"/>
</dbReference>
<feature type="compositionally biased region" description="Low complexity" evidence="1">
    <location>
        <begin position="170"/>
        <end position="181"/>
    </location>
</feature>
<feature type="region of interest" description="Disordered" evidence="1">
    <location>
        <begin position="122"/>
        <end position="227"/>
    </location>
</feature>
<proteinExistence type="predicted"/>
<accession>A0A7R8UL10</accession>
<evidence type="ECO:0000313" key="3">
    <source>
        <dbReference type="Proteomes" id="UP000594454"/>
    </source>
</evidence>
<sequence length="227" mass="24603">MYVKGSLNSVPDALSRLEGIETTALDPEEIAVQQQRDEELKNLLDSTTSSLQLKEFPVDNNRILYCDVSTGTCFSAEYIFGGVISACAPCLRHCKQVIKVTLYGTLGCAVISASCLRRKSARKEPTGKYTSSNSSDEEETVKRANKKTDLESSVRKILADMQRKKKGAAEHSSSAESAVASDCGTSGGSHGAQQGKVEKAKAEKNRKANRPKVEDAKEEVEEMAECS</sequence>
<dbReference type="AlphaFoldDB" id="A0A7R8UL10"/>
<reference evidence="2 3" key="1">
    <citation type="submission" date="2020-11" db="EMBL/GenBank/DDBJ databases">
        <authorList>
            <person name="Wallbank WR R."/>
            <person name="Pardo Diaz C."/>
            <person name="Kozak K."/>
            <person name="Martin S."/>
            <person name="Jiggins C."/>
            <person name="Moest M."/>
            <person name="Warren A I."/>
            <person name="Generalovic N T."/>
            <person name="Byers J.R.P. K."/>
            <person name="Montejo-Kovacevich G."/>
            <person name="Yen C E."/>
        </authorList>
    </citation>
    <scope>NUCLEOTIDE SEQUENCE [LARGE SCALE GENOMIC DNA]</scope>
</reference>
<feature type="compositionally biased region" description="Basic and acidic residues" evidence="1">
    <location>
        <begin position="140"/>
        <end position="162"/>
    </location>
</feature>
<feature type="compositionally biased region" description="Acidic residues" evidence="1">
    <location>
        <begin position="216"/>
        <end position="227"/>
    </location>
</feature>
<name>A0A7R8UL10_HERIL</name>
<evidence type="ECO:0000256" key="1">
    <source>
        <dbReference type="SAM" id="MobiDB-lite"/>
    </source>
</evidence>
<keyword evidence="3" id="KW-1185">Reference proteome</keyword>
<gene>
    <name evidence="2" type="ORF">HERILL_LOCUS5833</name>
</gene>